<name>A0A5A7QLN7_STRAF</name>
<dbReference type="EMBL" id="BKCP01007479">
    <property type="protein sequence ID" value="GER46225.1"/>
    <property type="molecule type" value="Genomic_DNA"/>
</dbReference>
<keyword evidence="4" id="KW-1185">Reference proteome</keyword>
<evidence type="ECO:0000256" key="1">
    <source>
        <dbReference type="SAM" id="MobiDB-lite"/>
    </source>
</evidence>
<keyword evidence="2" id="KW-1133">Transmembrane helix</keyword>
<feature type="compositionally biased region" description="Polar residues" evidence="1">
    <location>
        <begin position="97"/>
        <end position="111"/>
    </location>
</feature>
<dbReference type="Proteomes" id="UP000325081">
    <property type="component" value="Unassembled WGS sequence"/>
</dbReference>
<keyword evidence="2" id="KW-0472">Membrane</keyword>
<proteinExistence type="predicted"/>
<comment type="caution">
    <text evidence="3">The sequence shown here is derived from an EMBL/GenBank/DDBJ whole genome shotgun (WGS) entry which is preliminary data.</text>
</comment>
<protein>
    <submittedName>
        <fullName evidence="3">Transmembrane protein 192</fullName>
    </submittedName>
</protein>
<feature type="region of interest" description="Disordered" evidence="1">
    <location>
        <begin position="75"/>
        <end position="111"/>
    </location>
</feature>
<evidence type="ECO:0000313" key="3">
    <source>
        <dbReference type="EMBL" id="GER46225.1"/>
    </source>
</evidence>
<feature type="transmembrane region" description="Helical" evidence="2">
    <location>
        <begin position="37"/>
        <end position="60"/>
    </location>
</feature>
<evidence type="ECO:0000313" key="4">
    <source>
        <dbReference type="Proteomes" id="UP000325081"/>
    </source>
</evidence>
<organism evidence="3 4">
    <name type="scientific">Striga asiatica</name>
    <name type="common">Asiatic witchweed</name>
    <name type="synonym">Buchnera asiatica</name>
    <dbReference type="NCBI Taxonomy" id="4170"/>
    <lineage>
        <taxon>Eukaryota</taxon>
        <taxon>Viridiplantae</taxon>
        <taxon>Streptophyta</taxon>
        <taxon>Embryophyta</taxon>
        <taxon>Tracheophyta</taxon>
        <taxon>Spermatophyta</taxon>
        <taxon>Magnoliopsida</taxon>
        <taxon>eudicotyledons</taxon>
        <taxon>Gunneridae</taxon>
        <taxon>Pentapetalae</taxon>
        <taxon>asterids</taxon>
        <taxon>lamiids</taxon>
        <taxon>Lamiales</taxon>
        <taxon>Orobanchaceae</taxon>
        <taxon>Buchnereae</taxon>
        <taxon>Striga</taxon>
    </lineage>
</organism>
<gene>
    <name evidence="3" type="ORF">STAS_23251</name>
</gene>
<sequence length="111" mass="12597">MDSQGEVISITKASDDDNLLDSGGYHHHHHHHHRRQYYFPVTTVKIIILFVAVGLIYLVLNQSSYPPTQFFQRSSSFSLSSRPNESVTTSTLSSSTMQENVRSQNLPYKVS</sequence>
<feature type="compositionally biased region" description="Low complexity" evidence="1">
    <location>
        <begin position="75"/>
        <end position="96"/>
    </location>
</feature>
<keyword evidence="2 3" id="KW-0812">Transmembrane</keyword>
<dbReference type="OrthoDB" id="540503at2759"/>
<accession>A0A5A7QLN7</accession>
<dbReference type="AlphaFoldDB" id="A0A5A7QLN7"/>
<evidence type="ECO:0000256" key="2">
    <source>
        <dbReference type="SAM" id="Phobius"/>
    </source>
</evidence>
<reference evidence="4" key="1">
    <citation type="journal article" date="2019" name="Curr. Biol.">
        <title>Genome Sequence of Striga asiatica Provides Insight into the Evolution of Plant Parasitism.</title>
        <authorList>
            <person name="Yoshida S."/>
            <person name="Kim S."/>
            <person name="Wafula E.K."/>
            <person name="Tanskanen J."/>
            <person name="Kim Y.M."/>
            <person name="Honaas L."/>
            <person name="Yang Z."/>
            <person name="Spallek T."/>
            <person name="Conn C.E."/>
            <person name="Ichihashi Y."/>
            <person name="Cheong K."/>
            <person name="Cui S."/>
            <person name="Der J.P."/>
            <person name="Gundlach H."/>
            <person name="Jiao Y."/>
            <person name="Hori C."/>
            <person name="Ishida J.K."/>
            <person name="Kasahara H."/>
            <person name="Kiba T."/>
            <person name="Kim M.S."/>
            <person name="Koo N."/>
            <person name="Laohavisit A."/>
            <person name="Lee Y.H."/>
            <person name="Lumba S."/>
            <person name="McCourt P."/>
            <person name="Mortimer J.C."/>
            <person name="Mutuku J.M."/>
            <person name="Nomura T."/>
            <person name="Sasaki-Sekimoto Y."/>
            <person name="Seto Y."/>
            <person name="Wang Y."/>
            <person name="Wakatake T."/>
            <person name="Sakakibara H."/>
            <person name="Demura T."/>
            <person name="Yamaguchi S."/>
            <person name="Yoneyama K."/>
            <person name="Manabe R.I."/>
            <person name="Nelson D.C."/>
            <person name="Schulman A.H."/>
            <person name="Timko M.P."/>
            <person name="dePamphilis C.W."/>
            <person name="Choi D."/>
            <person name="Shirasu K."/>
        </authorList>
    </citation>
    <scope>NUCLEOTIDE SEQUENCE [LARGE SCALE GENOMIC DNA]</scope>
    <source>
        <strain evidence="4">cv. UVA1</strain>
    </source>
</reference>